<sequence>MPKIEQAKFSEPLDINEKWWITKIKEMIESARFGSVEIEMTIQKKKVMTIKEHTRQSHSFYND</sequence>
<evidence type="ECO:0000313" key="2">
    <source>
        <dbReference type="Proteomes" id="UP000034835"/>
    </source>
</evidence>
<name>A0A0G1ML81_9BACT</name>
<proteinExistence type="predicted"/>
<protein>
    <submittedName>
        <fullName evidence="1">Uncharacterized protein</fullName>
    </submittedName>
</protein>
<comment type="caution">
    <text evidence="1">The sequence shown here is derived from an EMBL/GenBank/DDBJ whole genome shotgun (WGS) entry which is preliminary data.</text>
</comment>
<reference evidence="1 2" key="1">
    <citation type="journal article" date="2015" name="Nature">
        <title>rRNA introns, odd ribosomes, and small enigmatic genomes across a large radiation of phyla.</title>
        <authorList>
            <person name="Brown C.T."/>
            <person name="Hug L.A."/>
            <person name="Thomas B.C."/>
            <person name="Sharon I."/>
            <person name="Castelle C.J."/>
            <person name="Singh A."/>
            <person name="Wilkins M.J."/>
            <person name="Williams K.H."/>
            <person name="Banfield J.F."/>
        </authorList>
    </citation>
    <scope>NUCLEOTIDE SEQUENCE [LARGE SCALE GENOMIC DNA]</scope>
</reference>
<dbReference type="STRING" id="1618384.UW68_C0026G0018"/>
<gene>
    <name evidence="1" type="ORF">UW68_C0026G0018</name>
</gene>
<dbReference type="Proteomes" id="UP000034835">
    <property type="component" value="Unassembled WGS sequence"/>
</dbReference>
<organism evidence="1 2">
    <name type="scientific">Candidatus Collierbacteria bacterium GW2011_GWB1_44_6</name>
    <dbReference type="NCBI Taxonomy" id="1618384"/>
    <lineage>
        <taxon>Bacteria</taxon>
        <taxon>Candidatus Collieribacteriota</taxon>
    </lineage>
</organism>
<evidence type="ECO:0000313" key="1">
    <source>
        <dbReference type="EMBL" id="KKT72769.1"/>
    </source>
</evidence>
<dbReference type="AlphaFoldDB" id="A0A0G1ML81"/>
<accession>A0A0G1ML81</accession>
<dbReference type="EMBL" id="LCJG01000026">
    <property type="protein sequence ID" value="KKT72769.1"/>
    <property type="molecule type" value="Genomic_DNA"/>
</dbReference>